<dbReference type="CDD" id="cd00082">
    <property type="entry name" value="HisKA"/>
    <property type="match status" value="1"/>
</dbReference>
<organism evidence="8 9">
    <name type="scientific">Hyalangium rubrum</name>
    <dbReference type="NCBI Taxonomy" id="3103134"/>
    <lineage>
        <taxon>Bacteria</taxon>
        <taxon>Pseudomonadati</taxon>
        <taxon>Myxococcota</taxon>
        <taxon>Myxococcia</taxon>
        <taxon>Myxococcales</taxon>
        <taxon>Cystobacterineae</taxon>
        <taxon>Archangiaceae</taxon>
        <taxon>Hyalangium</taxon>
    </lineage>
</organism>
<comment type="caution">
    <text evidence="8">The sequence shown here is derived from an EMBL/GenBank/DDBJ whole genome shotgun (WGS) entry which is preliminary data.</text>
</comment>
<dbReference type="Pfam" id="PF00512">
    <property type="entry name" value="HisKA"/>
    <property type="match status" value="1"/>
</dbReference>
<dbReference type="PROSITE" id="PS50109">
    <property type="entry name" value="HIS_KIN"/>
    <property type="match status" value="1"/>
</dbReference>
<feature type="domain" description="Response regulatory" evidence="7">
    <location>
        <begin position="10"/>
        <end position="127"/>
    </location>
</feature>
<evidence type="ECO:0000256" key="3">
    <source>
        <dbReference type="ARBA" id="ARBA00022553"/>
    </source>
</evidence>
<dbReference type="SMART" id="SM00448">
    <property type="entry name" value="REC"/>
    <property type="match status" value="1"/>
</dbReference>
<dbReference type="Gene3D" id="3.40.50.2300">
    <property type="match status" value="1"/>
</dbReference>
<feature type="domain" description="Histidine kinase" evidence="6">
    <location>
        <begin position="325"/>
        <end position="545"/>
    </location>
</feature>
<dbReference type="PRINTS" id="PR00344">
    <property type="entry name" value="BCTRLSENSOR"/>
</dbReference>
<dbReference type="PANTHER" id="PTHR43547:SF2">
    <property type="entry name" value="HYBRID SIGNAL TRANSDUCTION HISTIDINE KINASE C"/>
    <property type="match status" value="1"/>
</dbReference>
<dbReference type="InterPro" id="IPR036097">
    <property type="entry name" value="HisK_dim/P_sf"/>
</dbReference>
<dbReference type="RefSeq" id="WP_321544583.1">
    <property type="nucleotide sequence ID" value="NZ_JAXIVS010000002.1"/>
</dbReference>
<dbReference type="CDD" id="cd00075">
    <property type="entry name" value="HATPase"/>
    <property type="match status" value="1"/>
</dbReference>
<dbReference type="SUPFAM" id="SSF47384">
    <property type="entry name" value="Homodimeric domain of signal transducing histidine kinase"/>
    <property type="match status" value="1"/>
</dbReference>
<dbReference type="Gene3D" id="3.30.565.10">
    <property type="entry name" value="Histidine kinase-like ATPase, C-terminal domain"/>
    <property type="match status" value="1"/>
</dbReference>
<dbReference type="Pfam" id="PF00072">
    <property type="entry name" value="Response_reg"/>
    <property type="match status" value="1"/>
</dbReference>
<gene>
    <name evidence="8" type="ORF">SYV04_05665</name>
</gene>
<dbReference type="InterPro" id="IPR003594">
    <property type="entry name" value="HATPase_dom"/>
</dbReference>
<keyword evidence="8" id="KW-0418">Kinase</keyword>
<dbReference type="SUPFAM" id="SSF55874">
    <property type="entry name" value="ATPase domain of HSP90 chaperone/DNA topoisomerase II/histidine kinase"/>
    <property type="match status" value="1"/>
</dbReference>
<evidence type="ECO:0000259" key="7">
    <source>
        <dbReference type="PROSITE" id="PS50110"/>
    </source>
</evidence>
<comment type="catalytic activity">
    <reaction evidence="1">
        <text>ATP + protein L-histidine = ADP + protein N-phospho-L-histidine.</text>
        <dbReference type="EC" id="2.7.13.3"/>
    </reaction>
</comment>
<evidence type="ECO:0000259" key="6">
    <source>
        <dbReference type="PROSITE" id="PS50109"/>
    </source>
</evidence>
<evidence type="ECO:0000313" key="9">
    <source>
        <dbReference type="Proteomes" id="UP001291309"/>
    </source>
</evidence>
<keyword evidence="9" id="KW-1185">Reference proteome</keyword>
<evidence type="ECO:0000256" key="4">
    <source>
        <dbReference type="PROSITE-ProRule" id="PRU00169"/>
    </source>
</evidence>
<keyword evidence="3 4" id="KW-0597">Phosphoprotein</keyword>
<protein>
    <recommendedName>
        <fullName evidence="2">histidine kinase</fullName>
        <ecNumber evidence="2">2.7.13.3</ecNumber>
    </recommendedName>
</protein>
<keyword evidence="8" id="KW-0808">Transferase</keyword>
<dbReference type="GO" id="GO:0016301">
    <property type="term" value="F:kinase activity"/>
    <property type="evidence" value="ECO:0007669"/>
    <property type="project" value="UniProtKB-KW"/>
</dbReference>
<dbReference type="InterPro" id="IPR011006">
    <property type="entry name" value="CheY-like_superfamily"/>
</dbReference>
<name>A0ABU5GXE5_9BACT</name>
<dbReference type="Proteomes" id="UP001291309">
    <property type="component" value="Unassembled WGS sequence"/>
</dbReference>
<accession>A0ABU5GXE5</accession>
<dbReference type="InterPro" id="IPR004358">
    <property type="entry name" value="Sig_transdc_His_kin-like_C"/>
</dbReference>
<dbReference type="PROSITE" id="PS50110">
    <property type="entry name" value="RESPONSE_REGULATORY"/>
    <property type="match status" value="1"/>
</dbReference>
<reference evidence="8 9" key="1">
    <citation type="submission" date="2023-12" db="EMBL/GenBank/DDBJ databases">
        <title>the genome sequence of Hyalangium sp. s54d21.</title>
        <authorList>
            <person name="Zhang X."/>
        </authorList>
    </citation>
    <scope>NUCLEOTIDE SEQUENCE [LARGE SCALE GENOMIC DNA]</scope>
    <source>
        <strain evidence="9">s54d21</strain>
    </source>
</reference>
<dbReference type="SMART" id="SM00387">
    <property type="entry name" value="HATPase_c"/>
    <property type="match status" value="1"/>
</dbReference>
<dbReference type="Gene3D" id="3.30.450.20">
    <property type="entry name" value="PAS domain"/>
    <property type="match status" value="1"/>
</dbReference>
<dbReference type="EMBL" id="JAXIVS010000002">
    <property type="protein sequence ID" value="MDY7225857.1"/>
    <property type="molecule type" value="Genomic_DNA"/>
</dbReference>
<evidence type="ECO:0000256" key="2">
    <source>
        <dbReference type="ARBA" id="ARBA00012438"/>
    </source>
</evidence>
<feature type="coiled-coil region" evidence="5">
    <location>
        <begin position="137"/>
        <end position="184"/>
    </location>
</feature>
<evidence type="ECO:0000256" key="5">
    <source>
        <dbReference type="SAM" id="Coils"/>
    </source>
</evidence>
<dbReference type="SMART" id="SM00388">
    <property type="entry name" value="HisKA"/>
    <property type="match status" value="1"/>
</dbReference>
<dbReference type="EC" id="2.7.13.3" evidence="2"/>
<dbReference type="InterPro" id="IPR003661">
    <property type="entry name" value="HisK_dim/P_dom"/>
</dbReference>
<dbReference type="Gene3D" id="1.10.287.130">
    <property type="match status" value="1"/>
</dbReference>
<dbReference type="InterPro" id="IPR036890">
    <property type="entry name" value="HATPase_C_sf"/>
</dbReference>
<dbReference type="SUPFAM" id="SSF52172">
    <property type="entry name" value="CheY-like"/>
    <property type="match status" value="1"/>
</dbReference>
<dbReference type="PANTHER" id="PTHR43547">
    <property type="entry name" value="TWO-COMPONENT HISTIDINE KINASE"/>
    <property type="match status" value="1"/>
</dbReference>
<evidence type="ECO:0000313" key="8">
    <source>
        <dbReference type="EMBL" id="MDY7225857.1"/>
    </source>
</evidence>
<dbReference type="Pfam" id="PF02518">
    <property type="entry name" value="HATPase_c"/>
    <property type="match status" value="1"/>
</dbReference>
<keyword evidence="5" id="KW-0175">Coiled coil</keyword>
<evidence type="ECO:0000256" key="1">
    <source>
        <dbReference type="ARBA" id="ARBA00000085"/>
    </source>
</evidence>
<proteinExistence type="predicted"/>
<sequence length="558" mass="62332">MSHPPREKVPILLVDDQPEGLMALEATLAPLGQQLVTARSGREALRHMLHQDFAAVLLDVVMPEMDGFETAMLIREREKSRNTPILFLTALLRGEVPEFRAYAVGAVDYLLKPYEPDILRSKVSIFVDLFRKTELVRKQAEALREAQQREHERELAQFQQRMEAERARAREEFLRKEMEAGRNQQRWLEAVLAALPTPLALLEPLSGRTLFSNRAAQELASGCLVYREARLLHPDALFTDADGKRLPEEALPAARAARGEVLNGLTVEWRLAEQRGVALAFSSRLPQMHGRPETVLLAMLDVTALHMTEQNLQRAVRVRDEFLSMASHELRTPLTSLKVHIQGALRSAARGDGAPLPLAQYVAKLETLEHNVGRLTHLVDNLLDITRISAGRLDFELTDVDLAAVVREVASRFNEDASRAGCRLTVSAERPVVGRWDRTRVDQVVTNLLTNALKYGAGAPVVLTVVEDGPHATLEVRDGGIGIPDEDRHRIFERFERAVPHEHYSGFGLGLWIVHQIVTGLGGTVSVESLPGKGATFRVQLPRVRESRSGEWRRAAQA</sequence>
<dbReference type="InterPro" id="IPR001789">
    <property type="entry name" value="Sig_transdc_resp-reg_receiver"/>
</dbReference>
<feature type="modified residue" description="4-aspartylphosphate" evidence="4">
    <location>
        <position position="59"/>
    </location>
</feature>
<dbReference type="InterPro" id="IPR005467">
    <property type="entry name" value="His_kinase_dom"/>
</dbReference>